<feature type="domain" description="BPTI/Kunitz inhibitor" evidence="2">
    <location>
        <begin position="57"/>
        <end position="103"/>
    </location>
</feature>
<evidence type="ECO:0000313" key="4">
    <source>
        <dbReference type="Proteomes" id="UP000228934"/>
    </source>
</evidence>
<evidence type="ECO:0000313" key="3">
    <source>
        <dbReference type="EMBL" id="PIO28223.1"/>
    </source>
</evidence>
<keyword evidence="4" id="KW-1185">Reference proteome</keyword>
<dbReference type="InterPro" id="IPR036880">
    <property type="entry name" value="Kunitz_BPTI_sf"/>
</dbReference>
<feature type="non-terminal residue" evidence="3">
    <location>
        <position position="111"/>
    </location>
</feature>
<gene>
    <name evidence="3" type="ORF">AB205_0192900</name>
</gene>
<dbReference type="Proteomes" id="UP000228934">
    <property type="component" value="Unassembled WGS sequence"/>
</dbReference>
<sequence length="111" mass="12367">CDLSPDPGPCKAYVEHYYYNQNKGDCETFIYGGCGGNGNNFATKEKCEAVCKTAISCGFPPTAGPCDVRMPRYYYDQKTKTCKEFIYGGCQGNGNNFTTKEQCWQQISISF</sequence>
<reference evidence="4" key="1">
    <citation type="journal article" date="2017" name="Nat. Commun.">
        <title>The North American bullfrog draft genome provides insight into hormonal regulation of long noncoding RNA.</title>
        <authorList>
            <person name="Hammond S.A."/>
            <person name="Warren R.L."/>
            <person name="Vandervalk B.P."/>
            <person name="Kucuk E."/>
            <person name="Khan H."/>
            <person name="Gibb E.A."/>
            <person name="Pandoh P."/>
            <person name="Kirk H."/>
            <person name="Zhao Y."/>
            <person name="Jones M."/>
            <person name="Mungall A.J."/>
            <person name="Coope R."/>
            <person name="Pleasance S."/>
            <person name="Moore R.A."/>
            <person name="Holt R.A."/>
            <person name="Round J.M."/>
            <person name="Ohora S."/>
            <person name="Walle B.V."/>
            <person name="Veldhoen N."/>
            <person name="Helbing C.C."/>
            <person name="Birol I."/>
        </authorList>
    </citation>
    <scope>NUCLEOTIDE SEQUENCE [LARGE SCALE GENOMIC DNA]</scope>
</reference>
<dbReference type="Pfam" id="PF00014">
    <property type="entry name" value="Kunitz_BPTI"/>
    <property type="match status" value="2"/>
</dbReference>
<accession>A0A2G9RLW1</accession>
<dbReference type="CDD" id="cd00109">
    <property type="entry name" value="Kunitz-type"/>
    <property type="match status" value="2"/>
</dbReference>
<dbReference type="PANTHER" id="PTHR10083">
    <property type="entry name" value="KUNITZ-TYPE PROTEASE INHIBITOR-RELATED"/>
    <property type="match status" value="1"/>
</dbReference>
<evidence type="ECO:0000256" key="1">
    <source>
        <dbReference type="ARBA" id="ARBA00023157"/>
    </source>
</evidence>
<dbReference type="PRINTS" id="PR00759">
    <property type="entry name" value="BASICPTASE"/>
</dbReference>
<keyword evidence="1" id="KW-1015">Disulfide bond</keyword>
<dbReference type="AlphaFoldDB" id="A0A2G9RLW1"/>
<dbReference type="SMART" id="SM00131">
    <property type="entry name" value="KU"/>
    <property type="match status" value="2"/>
</dbReference>
<name>A0A2G9RLW1_AQUCT</name>
<dbReference type="SUPFAM" id="SSF57362">
    <property type="entry name" value="BPTI-like"/>
    <property type="match status" value="2"/>
</dbReference>
<dbReference type="GO" id="GO:0004867">
    <property type="term" value="F:serine-type endopeptidase inhibitor activity"/>
    <property type="evidence" value="ECO:0007669"/>
    <property type="project" value="InterPro"/>
</dbReference>
<feature type="domain" description="BPTI/Kunitz inhibitor" evidence="2">
    <location>
        <begin position="1"/>
        <end position="51"/>
    </location>
</feature>
<dbReference type="InterPro" id="IPR020901">
    <property type="entry name" value="Prtase_inh_Kunz-CS"/>
</dbReference>
<evidence type="ECO:0000259" key="2">
    <source>
        <dbReference type="PROSITE" id="PS50279"/>
    </source>
</evidence>
<dbReference type="InterPro" id="IPR050098">
    <property type="entry name" value="TFPI/VKTCI-like"/>
</dbReference>
<dbReference type="EMBL" id="KV938299">
    <property type="protein sequence ID" value="PIO28223.1"/>
    <property type="molecule type" value="Genomic_DNA"/>
</dbReference>
<dbReference type="PROSITE" id="PS00280">
    <property type="entry name" value="BPTI_KUNITZ_1"/>
    <property type="match status" value="2"/>
</dbReference>
<dbReference type="Gene3D" id="4.10.410.10">
    <property type="entry name" value="Pancreatic trypsin inhibitor Kunitz domain"/>
    <property type="match status" value="2"/>
</dbReference>
<proteinExistence type="predicted"/>
<dbReference type="InterPro" id="IPR002223">
    <property type="entry name" value="Kunitz_BPTI"/>
</dbReference>
<dbReference type="PROSITE" id="PS50279">
    <property type="entry name" value="BPTI_KUNITZ_2"/>
    <property type="match status" value="2"/>
</dbReference>
<organism evidence="3 4">
    <name type="scientific">Aquarana catesbeiana</name>
    <name type="common">American bullfrog</name>
    <name type="synonym">Rana catesbeiana</name>
    <dbReference type="NCBI Taxonomy" id="8400"/>
    <lineage>
        <taxon>Eukaryota</taxon>
        <taxon>Metazoa</taxon>
        <taxon>Chordata</taxon>
        <taxon>Craniata</taxon>
        <taxon>Vertebrata</taxon>
        <taxon>Euteleostomi</taxon>
        <taxon>Amphibia</taxon>
        <taxon>Batrachia</taxon>
        <taxon>Anura</taxon>
        <taxon>Neobatrachia</taxon>
        <taxon>Ranoidea</taxon>
        <taxon>Ranidae</taxon>
        <taxon>Aquarana</taxon>
    </lineage>
</organism>
<protein>
    <recommendedName>
        <fullName evidence="2">BPTI/Kunitz inhibitor domain-containing protein</fullName>
    </recommendedName>
</protein>
<dbReference type="OrthoDB" id="196393at2759"/>
<dbReference type="FunFam" id="4.10.410.10:FF:000005">
    <property type="entry name" value="Pancreatic trypsin inhibitor"/>
    <property type="match status" value="1"/>
</dbReference>
<feature type="non-terminal residue" evidence="3">
    <location>
        <position position="1"/>
    </location>
</feature>